<feature type="region of interest" description="Disordered" evidence="1">
    <location>
        <begin position="1"/>
        <end position="32"/>
    </location>
</feature>
<dbReference type="Pfam" id="PF14111">
    <property type="entry name" value="DUF4283"/>
    <property type="match status" value="1"/>
</dbReference>
<evidence type="ECO:0000313" key="4">
    <source>
        <dbReference type="Proteomes" id="UP000235145"/>
    </source>
</evidence>
<proteinExistence type="predicted"/>
<dbReference type="EMBL" id="NBSK02000004">
    <property type="protein sequence ID" value="KAJ0209365.1"/>
    <property type="molecule type" value="Genomic_DNA"/>
</dbReference>
<accession>A0A9R1XCL2</accession>
<feature type="domain" description="DUF4283" evidence="2">
    <location>
        <begin position="456"/>
        <end position="533"/>
    </location>
</feature>
<sequence>MEGVPPDLEPDVIMSKKGKGAKSKTKAKGVSDGDKEMITIPIQSKSVSVLVKKFDIDVNSSESKEVVKLNVTDTDGDDLLASSIASSTILNASSMAPMINSNPVKKEEGHIGGLSSPVREFEKDIALFCSPGEKDAMMIFWNGLSDNEKEGFVHGLSFTKKKYGNEGEPKFSTDDSIDCIKKLSSVSQRNEFLMNWKNLNHKKKEKVFHKLCTSKIKKQVEANFGKNHIPFKPSSVLFPVAIDMKKTTELEASNGLQKVGETVIKLLPEGVPISNSNDLVIVDLQKLCSMQSLVKEKKVKGKIQIDEMVSKQLEQVCNEIVYHFPSKFSHIQIAEEGEFKFKYVDPEDEDYNGQMVIDDKEENKENAHNSNGGLLISDVMLEQMKSGELKSKVDDFIPKYNPVDEKGSEQISYAEKVSGKKLNAANLISKVKKNADLPSGVVEMPLSDILKGCNPFKTTLYGYFIDKHVNFCNVNKFAHNMWKKHGLEEVMVNDEGIYFFRFSSEQGMLFVLEGGVWMIFDNALVVRRWTNGVSSVKDQHDKVPVWVKIYNVPLEYWNGTGLSHIAWEIGKPLDVDAHIAKMCQEHWGRLDFMRILIETSAVKEWLKEVHVYSSDLTTGERILSKCKIEYAWNPSKCSHCKVYGHKDSTCGILLAKEVKDIGNSISSDKKKEGNKVDLMEVLIASTKKVDEDNEGFQTIVKRNKGNNMGEKTKEGSGNKIQNSFQGQNGKNQGNGKNLAGNFAGSQGQKGNNFAKTGNTNGGNQWNKGKGFQGYNGKNQVVNGRTNGTRFEQGQNSKRSNFSDKVNNSGAGSGGNNNQGISYANHSFQEPKKKIEVGKKNDSGLKYIPKSGADFKISSNFDKNLQAEKCQDLVNIFSNNKFDVLKDLEDENQVVYPKRGIQEVDLDYLDTVDQMEVIGGIPLDDTNMESFLNDA</sequence>
<feature type="region of interest" description="Disordered" evidence="1">
    <location>
        <begin position="705"/>
        <end position="819"/>
    </location>
</feature>
<evidence type="ECO:0000313" key="3">
    <source>
        <dbReference type="EMBL" id="KAJ0209365.1"/>
    </source>
</evidence>
<feature type="compositionally biased region" description="Basic residues" evidence="1">
    <location>
        <begin position="16"/>
        <end position="27"/>
    </location>
</feature>
<evidence type="ECO:0000259" key="2">
    <source>
        <dbReference type="Pfam" id="PF14111"/>
    </source>
</evidence>
<keyword evidence="4" id="KW-1185">Reference proteome</keyword>
<feature type="compositionally biased region" description="Polar residues" evidence="1">
    <location>
        <begin position="775"/>
        <end position="805"/>
    </location>
</feature>
<evidence type="ECO:0000256" key="1">
    <source>
        <dbReference type="SAM" id="MobiDB-lite"/>
    </source>
</evidence>
<dbReference type="Proteomes" id="UP000235145">
    <property type="component" value="Unassembled WGS sequence"/>
</dbReference>
<comment type="caution">
    <text evidence="3">The sequence shown here is derived from an EMBL/GenBank/DDBJ whole genome shotgun (WGS) entry which is preliminary data.</text>
</comment>
<name>A0A9R1XCL2_LACSA</name>
<protein>
    <recommendedName>
        <fullName evidence="2">DUF4283 domain-containing protein</fullName>
    </recommendedName>
</protein>
<organism evidence="3 4">
    <name type="scientific">Lactuca sativa</name>
    <name type="common">Garden lettuce</name>
    <dbReference type="NCBI Taxonomy" id="4236"/>
    <lineage>
        <taxon>Eukaryota</taxon>
        <taxon>Viridiplantae</taxon>
        <taxon>Streptophyta</taxon>
        <taxon>Embryophyta</taxon>
        <taxon>Tracheophyta</taxon>
        <taxon>Spermatophyta</taxon>
        <taxon>Magnoliopsida</taxon>
        <taxon>eudicotyledons</taxon>
        <taxon>Gunneridae</taxon>
        <taxon>Pentapetalae</taxon>
        <taxon>asterids</taxon>
        <taxon>campanulids</taxon>
        <taxon>Asterales</taxon>
        <taxon>Asteraceae</taxon>
        <taxon>Cichorioideae</taxon>
        <taxon>Cichorieae</taxon>
        <taxon>Lactucinae</taxon>
        <taxon>Lactuca</taxon>
    </lineage>
</organism>
<dbReference type="PANTHER" id="PTHR31286">
    <property type="entry name" value="GLYCINE-RICH CELL WALL STRUCTURAL PROTEIN 1.8-LIKE"/>
    <property type="match status" value="1"/>
</dbReference>
<gene>
    <name evidence="3" type="ORF">LSAT_V11C400156980</name>
</gene>
<reference evidence="3 4" key="1">
    <citation type="journal article" date="2017" name="Nat. Commun.">
        <title>Genome assembly with in vitro proximity ligation data and whole-genome triplication in lettuce.</title>
        <authorList>
            <person name="Reyes-Chin-Wo S."/>
            <person name="Wang Z."/>
            <person name="Yang X."/>
            <person name="Kozik A."/>
            <person name="Arikit S."/>
            <person name="Song C."/>
            <person name="Xia L."/>
            <person name="Froenicke L."/>
            <person name="Lavelle D.O."/>
            <person name="Truco M.J."/>
            <person name="Xia R."/>
            <person name="Zhu S."/>
            <person name="Xu C."/>
            <person name="Xu H."/>
            <person name="Xu X."/>
            <person name="Cox K."/>
            <person name="Korf I."/>
            <person name="Meyers B.C."/>
            <person name="Michelmore R.W."/>
        </authorList>
    </citation>
    <scope>NUCLEOTIDE SEQUENCE [LARGE SCALE GENOMIC DNA]</scope>
    <source>
        <strain evidence="4">cv. Salinas</strain>
        <tissue evidence="3">Seedlings</tissue>
    </source>
</reference>
<dbReference type="InterPro" id="IPR040256">
    <property type="entry name" value="At4g02000-like"/>
</dbReference>
<dbReference type="AlphaFoldDB" id="A0A9R1XCL2"/>
<dbReference type="PANTHER" id="PTHR31286:SF99">
    <property type="entry name" value="DUF4283 DOMAIN-CONTAINING PROTEIN"/>
    <property type="match status" value="1"/>
</dbReference>
<feature type="compositionally biased region" description="Polar residues" evidence="1">
    <location>
        <begin position="743"/>
        <end position="766"/>
    </location>
</feature>
<dbReference type="InterPro" id="IPR025558">
    <property type="entry name" value="DUF4283"/>
</dbReference>
<feature type="compositionally biased region" description="Low complexity" evidence="1">
    <location>
        <begin position="725"/>
        <end position="737"/>
    </location>
</feature>